<protein>
    <submittedName>
        <fullName evidence="5">Uncharacterized protein DUF4352</fullName>
    </submittedName>
</protein>
<dbReference type="RefSeq" id="WP_146047046.1">
    <property type="nucleotide sequence ID" value="NZ_PQNY01000058.1"/>
</dbReference>
<dbReference type="Gene3D" id="2.60.40.1240">
    <property type="match status" value="1"/>
</dbReference>
<feature type="transmembrane region" description="Helical" evidence="3">
    <location>
        <begin position="12"/>
        <end position="31"/>
    </location>
</feature>
<dbReference type="OrthoDB" id="1432489at2"/>
<comment type="caution">
    <text evidence="5">The sequence shown here is derived from an EMBL/GenBank/DDBJ whole genome shotgun (WGS) entry which is preliminary data.</text>
</comment>
<evidence type="ECO:0000313" key="5">
    <source>
        <dbReference type="EMBL" id="POS00565.1"/>
    </source>
</evidence>
<keyword evidence="1" id="KW-0732">Signal</keyword>
<dbReference type="Pfam" id="PF11611">
    <property type="entry name" value="DUF4352"/>
    <property type="match status" value="1"/>
</dbReference>
<feature type="region of interest" description="Disordered" evidence="2">
    <location>
        <begin position="99"/>
        <end position="122"/>
    </location>
</feature>
<evidence type="ECO:0000256" key="3">
    <source>
        <dbReference type="SAM" id="Phobius"/>
    </source>
</evidence>
<keyword evidence="3" id="KW-0472">Membrane</keyword>
<dbReference type="InterPro" id="IPR029051">
    <property type="entry name" value="DUF4352"/>
</dbReference>
<gene>
    <name evidence="5" type="ORF">Q361_1582</name>
</gene>
<keyword evidence="3" id="KW-0812">Transmembrane</keyword>
<accession>A0A2S4N4F4</accession>
<feature type="domain" description="DUF4352" evidence="4">
    <location>
        <begin position="132"/>
        <end position="256"/>
    </location>
</feature>
<name>A0A2S4N4F4_9FLAO</name>
<organism evidence="5 6">
    <name type="scientific">Flavobacterium croceum DSM 17960</name>
    <dbReference type="NCBI Taxonomy" id="1121886"/>
    <lineage>
        <taxon>Bacteria</taxon>
        <taxon>Pseudomonadati</taxon>
        <taxon>Bacteroidota</taxon>
        <taxon>Flavobacteriia</taxon>
        <taxon>Flavobacteriales</taxon>
        <taxon>Flavobacteriaceae</taxon>
        <taxon>Flavobacterium</taxon>
    </lineage>
</organism>
<evidence type="ECO:0000259" key="4">
    <source>
        <dbReference type="Pfam" id="PF11611"/>
    </source>
</evidence>
<dbReference type="Proteomes" id="UP000237056">
    <property type="component" value="Unassembled WGS sequence"/>
</dbReference>
<dbReference type="EMBL" id="PQNY01000058">
    <property type="protein sequence ID" value="POS00565.1"/>
    <property type="molecule type" value="Genomic_DNA"/>
</dbReference>
<reference evidence="5 6" key="1">
    <citation type="submission" date="2018-01" db="EMBL/GenBank/DDBJ databases">
        <title>Genomic Encyclopedia of Type Strains, Phase I: the one thousand microbial genomes (KMG-I) project.</title>
        <authorList>
            <person name="Goeker M."/>
        </authorList>
    </citation>
    <scope>NUCLEOTIDE SEQUENCE [LARGE SCALE GENOMIC DNA]</scope>
    <source>
        <strain evidence="5 6">DSM 17960</strain>
    </source>
</reference>
<keyword evidence="6" id="KW-1185">Reference proteome</keyword>
<evidence type="ECO:0000256" key="2">
    <source>
        <dbReference type="SAM" id="MobiDB-lite"/>
    </source>
</evidence>
<evidence type="ECO:0000313" key="6">
    <source>
        <dbReference type="Proteomes" id="UP000237056"/>
    </source>
</evidence>
<proteinExistence type="predicted"/>
<evidence type="ECO:0000256" key="1">
    <source>
        <dbReference type="ARBA" id="ARBA00022729"/>
    </source>
</evidence>
<dbReference type="AlphaFoldDB" id="A0A2S4N4F4"/>
<sequence length="263" mass="29608">MEQKPKMALWKKVLIGIVGTFTVLLILSKLFPINYYETGIDYYNKKNYKKALENFSNVESSDKSYKDAILKINEIKPIVDSLIKVEEIEKEKKQIEKNNSGVTEEKVEAKETEKTANSTIESTKDEGLKGTVGQSYNVGSLTYKVERVKFKKFIGGLYTLNKADGVFVIITLTVTNKSHKEINIDNSYFKLTDESGAEYGYSPDGTASLELSEFPGETFMGMSLNPNVAKKGKVVFEVPSKNKNYKLVFTDPFSGTFLEIDMN</sequence>
<keyword evidence="3" id="KW-1133">Transmembrane helix</keyword>
<feature type="compositionally biased region" description="Basic and acidic residues" evidence="2">
    <location>
        <begin position="103"/>
        <end position="114"/>
    </location>
</feature>
<dbReference type="InterPro" id="IPR029050">
    <property type="entry name" value="Immunoprotect_excell_Ig-like"/>
</dbReference>